<reference evidence="5" key="1">
    <citation type="journal article" date="2019" name="Int. J. Syst. Evol. Microbiol.">
        <title>The Global Catalogue of Microorganisms (GCM) 10K type strain sequencing project: providing services to taxonomists for standard genome sequencing and annotation.</title>
        <authorList>
            <consortium name="The Broad Institute Genomics Platform"/>
            <consortium name="The Broad Institute Genome Sequencing Center for Infectious Disease"/>
            <person name="Wu L."/>
            <person name="Ma J."/>
        </authorList>
    </citation>
    <scope>NUCLEOTIDE SEQUENCE [LARGE SCALE GENOMIC DNA]</scope>
    <source>
        <strain evidence="5">XZYJ18</strain>
    </source>
</reference>
<evidence type="ECO:0000259" key="3">
    <source>
        <dbReference type="Pfam" id="PF20570"/>
    </source>
</evidence>
<evidence type="ECO:0000313" key="4">
    <source>
        <dbReference type="EMBL" id="MFC5137615.1"/>
    </source>
</evidence>
<keyword evidence="2" id="KW-0812">Transmembrane</keyword>
<feature type="region of interest" description="Disordered" evidence="1">
    <location>
        <begin position="150"/>
        <end position="186"/>
    </location>
</feature>
<evidence type="ECO:0000256" key="1">
    <source>
        <dbReference type="SAM" id="MobiDB-lite"/>
    </source>
</evidence>
<feature type="transmembrane region" description="Helical" evidence="2">
    <location>
        <begin position="44"/>
        <end position="64"/>
    </location>
</feature>
<dbReference type="Proteomes" id="UP001596175">
    <property type="component" value="Unassembled WGS sequence"/>
</dbReference>
<name>A0ABV9ZA82_9PSEU</name>
<dbReference type="RefSeq" id="WP_378019837.1">
    <property type="nucleotide sequence ID" value="NZ_JBHSKG010000002.1"/>
</dbReference>
<feature type="compositionally biased region" description="Pro residues" evidence="1">
    <location>
        <begin position="173"/>
        <end position="186"/>
    </location>
</feature>
<keyword evidence="2" id="KW-0472">Membrane</keyword>
<organism evidence="4 5">
    <name type="scientific">Actinomycetospora rhizophila</name>
    <dbReference type="NCBI Taxonomy" id="1416876"/>
    <lineage>
        <taxon>Bacteria</taxon>
        <taxon>Bacillati</taxon>
        <taxon>Actinomycetota</taxon>
        <taxon>Actinomycetes</taxon>
        <taxon>Pseudonocardiales</taxon>
        <taxon>Pseudonocardiaceae</taxon>
        <taxon>Actinomycetospora</taxon>
    </lineage>
</organism>
<gene>
    <name evidence="4" type="ORF">ACFPK1_05175</name>
</gene>
<dbReference type="InterPro" id="IPR046706">
    <property type="entry name" value="DUF6779"/>
</dbReference>
<proteinExistence type="predicted"/>
<keyword evidence="2" id="KW-1133">Transmembrane helix</keyword>
<feature type="domain" description="DUF6779" evidence="3">
    <location>
        <begin position="45"/>
        <end position="138"/>
    </location>
</feature>
<evidence type="ECO:0000256" key="2">
    <source>
        <dbReference type="SAM" id="Phobius"/>
    </source>
</evidence>
<comment type="caution">
    <text evidence="4">The sequence shown here is derived from an EMBL/GenBank/DDBJ whole genome shotgun (WGS) entry which is preliminary data.</text>
</comment>
<feature type="transmembrane region" description="Helical" evidence="2">
    <location>
        <begin position="19"/>
        <end position="38"/>
    </location>
</feature>
<accession>A0ABV9ZA82</accession>
<dbReference type="Pfam" id="PF20570">
    <property type="entry name" value="DUF6779"/>
    <property type="match status" value="1"/>
</dbReference>
<sequence>MSTPDGELRGRAGPDRRRAALLTAAAVLAALAAMAVLLSDDARLLRLGVVSALWAAVLAGVVLARRARAEADLAGQARAAADELDAAQEDAEERVAALERDADERVAREVAAREEAEQDAARAREDAASLREELERARSGADAVTLQGIALPGVPTRPPGPRLRVVGDSGPQPGLPAVPPPAPRRPSMPVAPVAPIVPAAPAPRAPAALRTAPPGRAASRPHPEAPQADPSVLAAGSFVDQYVRSAGYDPAADAPDEPDDRRPRRAPGESATTGRTVAELLAAHAASGGTVGRRRREP</sequence>
<evidence type="ECO:0000313" key="5">
    <source>
        <dbReference type="Proteomes" id="UP001596175"/>
    </source>
</evidence>
<protein>
    <submittedName>
        <fullName evidence="4">DUF6779 domain-containing protein</fullName>
    </submittedName>
</protein>
<feature type="region of interest" description="Disordered" evidence="1">
    <location>
        <begin position="202"/>
        <end position="276"/>
    </location>
</feature>
<feature type="compositionally biased region" description="Low complexity" evidence="1">
    <location>
        <begin position="205"/>
        <end position="218"/>
    </location>
</feature>
<dbReference type="EMBL" id="JBHSKG010000002">
    <property type="protein sequence ID" value="MFC5137615.1"/>
    <property type="molecule type" value="Genomic_DNA"/>
</dbReference>
<feature type="region of interest" description="Disordered" evidence="1">
    <location>
        <begin position="109"/>
        <end position="136"/>
    </location>
</feature>
<keyword evidence="5" id="KW-1185">Reference proteome</keyword>